<feature type="transmembrane region" description="Helical" evidence="6">
    <location>
        <begin position="291"/>
        <end position="310"/>
    </location>
</feature>
<reference evidence="8" key="1">
    <citation type="submission" date="2016-11" db="EMBL/GenBank/DDBJ databases">
        <authorList>
            <person name="Varghese N."/>
            <person name="Submissions S."/>
        </authorList>
    </citation>
    <scope>NUCLEOTIDE SEQUENCE [LARGE SCALE GENOMIC DNA]</scope>
    <source>
        <strain evidence="8">UWOS</strain>
    </source>
</reference>
<evidence type="ECO:0000313" key="7">
    <source>
        <dbReference type="EMBL" id="SHK12901.1"/>
    </source>
</evidence>
<feature type="transmembrane region" description="Helical" evidence="6">
    <location>
        <begin position="267"/>
        <end position="285"/>
    </location>
</feature>
<dbReference type="EMBL" id="FRAW01000001">
    <property type="protein sequence ID" value="SHK12901.1"/>
    <property type="molecule type" value="Genomic_DNA"/>
</dbReference>
<dbReference type="AlphaFoldDB" id="A0A1M6PYC4"/>
<comment type="subcellular location">
    <subcellularLocation>
        <location evidence="1">Membrane</location>
        <topology evidence="1">Multi-pass membrane protein</topology>
    </subcellularLocation>
</comment>
<name>A0A1M6PYC4_9BACT</name>
<feature type="transmembrane region" description="Helical" evidence="6">
    <location>
        <begin position="113"/>
        <end position="135"/>
    </location>
</feature>
<evidence type="ECO:0000256" key="3">
    <source>
        <dbReference type="ARBA" id="ARBA00022692"/>
    </source>
</evidence>
<gene>
    <name evidence="7" type="ORF">SAMN05720469_101172</name>
</gene>
<evidence type="ECO:0000256" key="5">
    <source>
        <dbReference type="ARBA" id="ARBA00023136"/>
    </source>
</evidence>
<sequence length="315" mass="35062">MLSFWFIFLAFVALLLALDLGVFHKKDHKIGVSEALVWTFVWIILSLLFGIAIYFLYEKGHVQHIDGMVSGSEAVLEYLSGYIIEKSLSLDNIFVIAAIFSYFKIPDKFQHRVLFWGIIGAILLRGAFILAGSALIQHFNWIMYLFGALLLYSAFKMLFANNSEEQDLGRNKIVVLAKKIFPMTTDIQGHSFFVRENGKLLATPLFLSLLAVEISDVLFAVDSIPAIFGVTLDPFIVFSSNIMAILGLRSLYFALAAILGKFEKLKYAIVFILAFVGVKMLIVQFCHIPSAISLAVILLSLAFGIAASLLSKKSP</sequence>
<evidence type="ECO:0000256" key="4">
    <source>
        <dbReference type="ARBA" id="ARBA00022989"/>
    </source>
</evidence>
<feature type="transmembrane region" description="Helical" evidence="6">
    <location>
        <begin position="35"/>
        <end position="57"/>
    </location>
</feature>
<dbReference type="InterPro" id="IPR005496">
    <property type="entry name" value="Integral_membrane_TerC"/>
</dbReference>
<feature type="transmembrane region" description="Helical" evidence="6">
    <location>
        <begin position="141"/>
        <end position="160"/>
    </location>
</feature>
<protein>
    <submittedName>
        <fullName evidence="7">Tellurite resistance protein TerC</fullName>
    </submittedName>
</protein>
<evidence type="ECO:0000313" key="8">
    <source>
        <dbReference type="Proteomes" id="UP000184275"/>
    </source>
</evidence>
<keyword evidence="3 6" id="KW-0812">Transmembrane</keyword>
<dbReference type="NCBIfam" id="TIGR03718">
    <property type="entry name" value="R_switched_Alx"/>
    <property type="match status" value="1"/>
</dbReference>
<feature type="transmembrane region" description="Helical" evidence="6">
    <location>
        <begin position="234"/>
        <end position="255"/>
    </location>
</feature>
<proteinExistence type="inferred from homology"/>
<dbReference type="RefSeq" id="WP_073301829.1">
    <property type="nucleotide sequence ID" value="NZ_FRAW01000001.1"/>
</dbReference>
<dbReference type="GO" id="GO:0016020">
    <property type="term" value="C:membrane"/>
    <property type="evidence" value="ECO:0007669"/>
    <property type="project" value="UniProtKB-SubCell"/>
</dbReference>
<evidence type="ECO:0000256" key="1">
    <source>
        <dbReference type="ARBA" id="ARBA00004141"/>
    </source>
</evidence>
<keyword evidence="8" id="KW-1185">Reference proteome</keyword>
<keyword evidence="5 6" id="KW-0472">Membrane</keyword>
<dbReference type="PANTHER" id="PTHR30238:SF0">
    <property type="entry name" value="THYLAKOID MEMBRANE PROTEIN TERC, CHLOROPLASTIC"/>
    <property type="match status" value="1"/>
</dbReference>
<feature type="transmembrane region" description="Helical" evidence="6">
    <location>
        <begin position="205"/>
        <end position="228"/>
    </location>
</feature>
<accession>A0A1M6PYC4</accession>
<comment type="similarity">
    <text evidence="2">Belongs to the TerC family.</text>
</comment>
<evidence type="ECO:0000256" key="6">
    <source>
        <dbReference type="SAM" id="Phobius"/>
    </source>
</evidence>
<evidence type="ECO:0000256" key="2">
    <source>
        <dbReference type="ARBA" id="ARBA00007511"/>
    </source>
</evidence>
<dbReference type="PANTHER" id="PTHR30238">
    <property type="entry name" value="MEMBRANE BOUND PREDICTED REDOX MODULATOR"/>
    <property type="match status" value="1"/>
</dbReference>
<organism evidence="7 8">
    <name type="scientific">Fibrobacter intestinalis</name>
    <dbReference type="NCBI Taxonomy" id="28122"/>
    <lineage>
        <taxon>Bacteria</taxon>
        <taxon>Pseudomonadati</taxon>
        <taxon>Fibrobacterota</taxon>
        <taxon>Fibrobacteria</taxon>
        <taxon>Fibrobacterales</taxon>
        <taxon>Fibrobacteraceae</taxon>
        <taxon>Fibrobacter</taxon>
    </lineage>
</organism>
<dbReference type="Pfam" id="PF03741">
    <property type="entry name" value="TerC"/>
    <property type="match status" value="1"/>
</dbReference>
<keyword evidence="4 6" id="KW-1133">Transmembrane helix</keyword>
<dbReference type="InterPro" id="IPR022369">
    <property type="entry name" value="Integral_membrane_TerC_rswitch"/>
</dbReference>
<dbReference type="Proteomes" id="UP000184275">
    <property type="component" value="Unassembled WGS sequence"/>
</dbReference>